<evidence type="ECO:0000256" key="1">
    <source>
        <dbReference type="SAM" id="MobiDB-lite"/>
    </source>
</evidence>
<evidence type="ECO:0000313" key="3">
    <source>
        <dbReference type="Proteomes" id="UP000007013"/>
    </source>
</evidence>
<proteinExistence type="predicted"/>
<dbReference type="KEGG" id="ote:Oter_2560"/>
<keyword evidence="3" id="KW-1185">Reference proteome</keyword>
<dbReference type="STRING" id="452637.Oter_2560"/>
<evidence type="ECO:0000313" key="2">
    <source>
        <dbReference type="EMBL" id="ACB75842.1"/>
    </source>
</evidence>
<sequence>MRLLAVNSTRRRGFTLLALAVAFAAVSVVLALAVPAAGLLLDRARTRALEKDLKSFAAAFQNYALRQGDWPVGDGTPAAIPPGMEDELRESDWPRRSPIGGHYAWETDSRHQGTRYRAVIVIASTPDSPVLDHRDQLAAIDRGLDDGDLATGNFFLGYGNQPTFVLER</sequence>
<name>B1ZT53_OPITP</name>
<evidence type="ECO:0008006" key="4">
    <source>
        <dbReference type="Google" id="ProtNLM"/>
    </source>
</evidence>
<dbReference type="HOGENOM" id="CLU_130315_0_0_0"/>
<protein>
    <recommendedName>
        <fullName evidence="4">Type II secretion system protein</fullName>
    </recommendedName>
</protein>
<dbReference type="Proteomes" id="UP000007013">
    <property type="component" value="Chromosome"/>
</dbReference>
<dbReference type="RefSeq" id="WP_012375377.1">
    <property type="nucleotide sequence ID" value="NC_010571.1"/>
</dbReference>
<dbReference type="eggNOG" id="COG4970">
    <property type="taxonomic scope" value="Bacteria"/>
</dbReference>
<feature type="region of interest" description="Disordered" evidence="1">
    <location>
        <begin position="74"/>
        <end position="95"/>
    </location>
</feature>
<reference evidence="2 3" key="1">
    <citation type="journal article" date="2011" name="J. Bacteriol.">
        <title>Genome sequence of the verrucomicrobium Opitutus terrae PB90-1, an abundant inhabitant of rice paddy soil ecosystems.</title>
        <authorList>
            <person name="van Passel M.W."/>
            <person name="Kant R."/>
            <person name="Palva A."/>
            <person name="Copeland A."/>
            <person name="Lucas S."/>
            <person name="Lapidus A."/>
            <person name="Glavina del Rio T."/>
            <person name="Pitluck S."/>
            <person name="Goltsman E."/>
            <person name="Clum A."/>
            <person name="Sun H."/>
            <person name="Schmutz J."/>
            <person name="Larimer F.W."/>
            <person name="Land M.L."/>
            <person name="Hauser L."/>
            <person name="Kyrpides N."/>
            <person name="Mikhailova N."/>
            <person name="Richardson P.P."/>
            <person name="Janssen P.H."/>
            <person name="de Vos W.M."/>
            <person name="Smidt H."/>
        </authorList>
    </citation>
    <scope>NUCLEOTIDE SEQUENCE [LARGE SCALE GENOMIC DNA]</scope>
    <source>
        <strain evidence="3">DSM 11246 / JCM 15787 / PB90-1</strain>
    </source>
</reference>
<organism evidence="2 3">
    <name type="scientific">Opitutus terrae (strain DSM 11246 / JCM 15787 / PB90-1)</name>
    <dbReference type="NCBI Taxonomy" id="452637"/>
    <lineage>
        <taxon>Bacteria</taxon>
        <taxon>Pseudomonadati</taxon>
        <taxon>Verrucomicrobiota</taxon>
        <taxon>Opitutia</taxon>
        <taxon>Opitutales</taxon>
        <taxon>Opitutaceae</taxon>
        <taxon>Opitutus</taxon>
    </lineage>
</organism>
<accession>B1ZT53</accession>
<dbReference type="InterPro" id="IPR045584">
    <property type="entry name" value="Pilin-like"/>
</dbReference>
<dbReference type="SUPFAM" id="SSF54523">
    <property type="entry name" value="Pili subunits"/>
    <property type="match status" value="1"/>
</dbReference>
<dbReference type="Gene3D" id="3.30.700.10">
    <property type="entry name" value="Glycoprotein, Type 4 Pilin"/>
    <property type="match status" value="1"/>
</dbReference>
<dbReference type="OrthoDB" id="195213at2"/>
<dbReference type="AlphaFoldDB" id="B1ZT53"/>
<dbReference type="EMBL" id="CP001032">
    <property type="protein sequence ID" value="ACB75842.1"/>
    <property type="molecule type" value="Genomic_DNA"/>
</dbReference>
<gene>
    <name evidence="2" type="ordered locus">Oter_2560</name>
</gene>